<accession>A0A915YM26</accession>
<feature type="signal peptide" evidence="1">
    <location>
        <begin position="1"/>
        <end position="33"/>
    </location>
</feature>
<protein>
    <recommendedName>
        <fullName evidence="4">PA14 domain-containing protein</fullName>
    </recommendedName>
</protein>
<keyword evidence="3" id="KW-1185">Reference proteome</keyword>
<gene>
    <name evidence="2" type="ORF">AsAng_0061960</name>
</gene>
<evidence type="ECO:0000256" key="1">
    <source>
        <dbReference type="SAM" id="SignalP"/>
    </source>
</evidence>
<evidence type="ECO:0008006" key="4">
    <source>
        <dbReference type="Google" id="ProtNLM"/>
    </source>
</evidence>
<feature type="chain" id="PRO_5037471042" description="PA14 domain-containing protein" evidence="1">
    <location>
        <begin position="34"/>
        <end position="2483"/>
    </location>
</feature>
<dbReference type="KEGG" id="aup:AsAng_0061960"/>
<name>A0A915YM26_9BACT</name>
<proteinExistence type="predicted"/>
<organism evidence="2 3">
    <name type="scientific">Aureispira anguillae</name>
    <dbReference type="NCBI Taxonomy" id="2864201"/>
    <lineage>
        <taxon>Bacteria</taxon>
        <taxon>Pseudomonadati</taxon>
        <taxon>Bacteroidota</taxon>
        <taxon>Saprospiria</taxon>
        <taxon>Saprospirales</taxon>
        <taxon>Saprospiraceae</taxon>
        <taxon>Aureispira</taxon>
    </lineage>
</organism>
<dbReference type="EMBL" id="AP026867">
    <property type="protein sequence ID" value="BDS15412.1"/>
    <property type="molecule type" value="Genomic_DNA"/>
</dbReference>
<evidence type="ECO:0000313" key="2">
    <source>
        <dbReference type="EMBL" id="BDS15412.1"/>
    </source>
</evidence>
<evidence type="ECO:0000313" key="3">
    <source>
        <dbReference type="Proteomes" id="UP001060919"/>
    </source>
</evidence>
<dbReference type="Gene3D" id="2.60.120.260">
    <property type="entry name" value="Galactose-binding domain-like"/>
    <property type="match status" value="1"/>
</dbReference>
<dbReference type="Proteomes" id="UP001060919">
    <property type="component" value="Chromosome"/>
</dbReference>
<sequence length="2483" mass="275998">MSQFTNSNRKIMQRVAWFFIVLMVNQIAFPAAALALTSGPSQPEVQSFQPVGTTEMVNLFSGDFNYNIPLFEVPGPDGGYPVNLFYNSVTDANTEASWTGLGWNINVGSLSRSMRGLPDDFNGEIVTRKLDMLKNETIVAGSRLGVEIGGYDGATDILKHVGLSLSLNTNYTYNSYRGAGFSIDPTIGLKGSFGNEGSGIYKPKLSLGLNLSSTSMASLNTSFSMTKETDAVSSNFNFGLSFNGREGLSSMSLGYSLSSNEKEEGVVGSKQEGKTGYNPAGGGVSASYSFARTAYTPEVKIPWTGWNLSGSFSFAPGAAVVYATFGFNGSYSVQHVKDAGIPQPSKAFGYNYLQNALDDNRSLMDFNREKDGAVHRHNRFLATPSLSYDIYNVVGQGIGGMYRAHRSDYGFVYDPELFARTAGGSIGGQVGPHLKVGIDGSFNYSEQSNYRWPKYNGYFGNKNEKYGFKTAESGADFENVYYKTAGEMAAEPLDAYDYMGGDKPLRLKKNADYQYDGTDGGILEGPKVDESNGTLTADYEPIIKFNAGESKRKDRRPRNMAIQNISNNDLLDGNNNVVLPEYDIQYYDATTASNTALTQAEYQNLGKSDLSRTPNEQNAGFTALGLDGVRWVYGLPLQNTEQKEAIFSVDPVNNCSKRVFAHADIDGEIDYKRDGTHKYIDEKTLPQYAHSYMLTSVLGSDYVDIDNIPGPSDGDVGYWMKTNYVKLSNGYQWRAPFFGVNLIQGFENKRVDDMGSFMWGKREVYLPATIETKTHIAYFEVSQRKDARGAGAYVQNTGDGLGDYSYKLDKIKLYTKKEISSKGLSSAVPLKIVHFSYDYSLCPDVENNADATDNGKLTLKKVWFTYENNTRGALSPYVFKYENSNRAYNENALDRWGAYKALPANNECANLHNPYTTQFDLNDPNFKDQLDSDIASWHLSKIIMPSGAAMNIELERDDYAYVQDDVATQMQPIFALGITNDANENPDQGGFLSNDANLGQDERRVYFKLEHPLLPTEKEELKKYIEDLPLVKRKDGEGASFRQVYFKIRSNLKTATDVTNEYVTGYAEIENDGNGNPIIDFDTNKSPTDANGAYTEAYITLRTARKQVKGDHYHPMLMANWDFLKDNLPDRMFQINQIPDPENAVPQMAGFGAGLGAIFSGYYGFVKDRGFGQSVDVSQSFIKLNTPDKIKYGGGARVKQITMEDNWAPEANLTNTLGVVYDYTKTDADGTVYSSGVMENETTIGYDACALKYADIHEEIQSGMVKDVHIYEYPLNEGLYPGSGVGYSQVTVRSLASDYALRASKSTDRATFLANNNLPDGFGTTGQTVHEFYTAKDFPVVTDKTDLEDTETDPWLSMMMSFLVLTRRDEYTGTQGYSIELNNMHGQMKGQKTYAQDNTGKVLDKPLTEVSYEYKSKTKYIKDRGAFKTVRVLDNEVDVLIADDPNDTSPGNLDAKVEPRLVGVDYDFVMDGRESTSVSTSGGVAVNIDVTLIYPVPFPWPQFNLNGNRTRLAVTNKVINKRGIMTKMHAYDGQSHITTYNEVFDKYTGQPILKYTHNQMGGGIYNYTAPAYLAHSTLGMAADNVGMKFNGTLTATAHPNEFVFQGVSPSNVIDELIPGDEYIVYDELNNQTAKSRAVYLGNNLFSLENVTTFNPLGGNTSSLLSFNTVRSGNKNMLSASIAQYSTVDHREDNVSSNPMTGRRENTCTTKFIDFQEVKDGEYYADFDAYMDLVRSGLTAYQGLTINDYLPYPNYKCPNCAPSTSSFVYKDIPLTMQQIRWAKDALLLDGTVDLSARPAFRIIKGTNIISMYGNSKPTTNIVLVFYQGGMEEIIPFNWYIKRYNMTSGVPYDNIEEGGLNIFVNNNFFQDHLGITGGNPTPVLGVSDQATLYENMYDLEALSHKGPCMGGVHNRLFSFKIDGSKVPTDFYQNSNDPTSEILTEKNNGAYYEGIIYVELKCGDYYKPNLVESDPQTIQYKEIDQVLSASASAYSDEWNVEDYDHCAAKNPWQNPYTKGEKGVWRAKSTYAYIDNRDFVTYHPNANTNLNDVDIKKSGTVDQVPLFNWTDPFFEYCNHNWVRTEDVTKYNLNGAAVEARDILGNHQAEVYGYNNNIVVAKGVNTRYYEMGYEGFEEPGVTGSIHNLAAAGHYNNGNLDFLPFTNCATSTIKRQENYRLCYPTKLSASGNTAYILLHKPYDPLGNLNLSGISLSLTNGTSKIKIPTTTEIREHEVDLGASGPFQIPGLAPVLDETTKGKFTVYGVTIPSRFNLGAGWWAGDATLIYEQDLAAVNTVLPSNSKAQFSTEKAHTGKYSLKLVMGANDLLQFPQNTLHLQTGKAYMFSAWINVASTFGGNSTVKHSYDDGQLEIRMGGTLMKPKGAIIEGWQRVEGKFTYTGNNDLSILDNAGARMMYVDDVRIYPADANMQSYVYNPVNYRLKATLDNNNYATFYVYDEDGSLILVKRETERGIKTIQESRSYVKSHNQ</sequence>
<reference evidence="2" key="1">
    <citation type="submission" date="2022-09" db="EMBL/GenBank/DDBJ databases">
        <title>Aureispira anguillicida sp. nov., isolated from Leptocephalus of Japanese eel Anguilla japonica.</title>
        <authorList>
            <person name="Yuasa K."/>
            <person name="Mekata T."/>
            <person name="Ikunari K."/>
        </authorList>
    </citation>
    <scope>NUCLEOTIDE SEQUENCE</scope>
    <source>
        <strain evidence="2">EL160426</strain>
    </source>
</reference>
<keyword evidence="1" id="KW-0732">Signal</keyword>
<dbReference type="RefSeq" id="WP_264790571.1">
    <property type="nucleotide sequence ID" value="NZ_AP026867.1"/>
</dbReference>